<evidence type="ECO:0000259" key="1">
    <source>
        <dbReference type="Pfam" id="PF01609"/>
    </source>
</evidence>
<keyword evidence="3" id="KW-1185">Reference proteome</keyword>
<proteinExistence type="predicted"/>
<dbReference type="Pfam" id="PF01609">
    <property type="entry name" value="DDE_Tnp_1"/>
    <property type="match status" value="1"/>
</dbReference>
<evidence type="ECO:0000313" key="3">
    <source>
        <dbReference type="Proteomes" id="UP000280759"/>
    </source>
</evidence>
<dbReference type="AlphaFoldDB" id="A0A3P5XNY6"/>
<evidence type="ECO:0000313" key="2">
    <source>
        <dbReference type="EMBL" id="VDC42145.1"/>
    </source>
</evidence>
<gene>
    <name evidence="2" type="ORF">FMV2238Y02_05810</name>
</gene>
<reference evidence="2 3" key="1">
    <citation type="submission" date="2018-10" db="EMBL/GenBank/DDBJ databases">
        <authorList>
            <consortium name="Molecular Microbiology and Infection Unit (UMMI)"/>
            <person name="Machado M."/>
        </authorList>
    </citation>
    <scope>NUCLEOTIDE SEQUENCE [LARGE SCALE GENOMIC DNA]</scope>
    <source>
        <strain evidence="2">FMV2238.02</strain>
    </source>
</reference>
<dbReference type="GO" id="GO:0006313">
    <property type="term" value="P:DNA transposition"/>
    <property type="evidence" value="ECO:0007669"/>
    <property type="project" value="InterPro"/>
</dbReference>
<dbReference type="GO" id="GO:0004803">
    <property type="term" value="F:transposase activity"/>
    <property type="evidence" value="ECO:0007669"/>
    <property type="project" value="InterPro"/>
</dbReference>
<dbReference type="InterPro" id="IPR002559">
    <property type="entry name" value="Transposase_11"/>
</dbReference>
<dbReference type="Proteomes" id="UP000280759">
    <property type="component" value="Unassembled WGS sequence"/>
</dbReference>
<sequence length="121" mass="13788">MKRFGKTFQPEPRNKKVKEVFAYNAQVACDKYAWVLGYSIHAENVPDSLAFPDLFDQIKDLKPTDLIADSGYKTPSIAYFLLFQEITPVFPYTKPIGKTKMQDKLELALACLNLKTHTPKS</sequence>
<name>A0A3P5XNY6_STRCB</name>
<accession>A0A3P5XNY6</accession>
<dbReference type="EMBL" id="UXEP01000007">
    <property type="protein sequence ID" value="VDC42145.1"/>
    <property type="molecule type" value="Genomic_DNA"/>
</dbReference>
<feature type="domain" description="Transposase IS4-like" evidence="1">
    <location>
        <begin position="14"/>
        <end position="96"/>
    </location>
</feature>
<protein>
    <recommendedName>
        <fullName evidence="1">Transposase IS4-like domain-containing protein</fullName>
    </recommendedName>
</protein>
<dbReference type="GO" id="GO:0003677">
    <property type="term" value="F:DNA binding"/>
    <property type="evidence" value="ECO:0007669"/>
    <property type="project" value="InterPro"/>
</dbReference>
<organism evidence="2 3">
    <name type="scientific">Streptococcus canis</name>
    <dbReference type="NCBI Taxonomy" id="1329"/>
    <lineage>
        <taxon>Bacteria</taxon>
        <taxon>Bacillati</taxon>
        <taxon>Bacillota</taxon>
        <taxon>Bacilli</taxon>
        <taxon>Lactobacillales</taxon>
        <taxon>Streptococcaceae</taxon>
        <taxon>Streptococcus</taxon>
    </lineage>
</organism>